<evidence type="ECO:0000313" key="2">
    <source>
        <dbReference type="EMBL" id="MBB5819538.1"/>
    </source>
</evidence>
<dbReference type="InterPro" id="IPR019198">
    <property type="entry name" value="Beta_propeller_containing"/>
</dbReference>
<dbReference type="RefSeq" id="WP_184538350.1">
    <property type="nucleotide sequence ID" value="NZ_JACHMP010000001.1"/>
</dbReference>
<dbReference type="PROSITE" id="PS51257">
    <property type="entry name" value="PROKAR_LIPOPROTEIN"/>
    <property type="match status" value="1"/>
</dbReference>
<feature type="chain" id="PRO_5038842246" description="Benzoate transporter" evidence="1">
    <location>
        <begin position="22"/>
        <end position="651"/>
    </location>
</feature>
<proteinExistence type="predicted"/>
<dbReference type="Proteomes" id="UP000540685">
    <property type="component" value="Unassembled WGS sequence"/>
</dbReference>
<protein>
    <recommendedName>
        <fullName evidence="4">Benzoate transporter</fullName>
    </recommendedName>
</protein>
<dbReference type="EMBL" id="JACHMP010000001">
    <property type="protein sequence ID" value="MBB5819538.1"/>
    <property type="molecule type" value="Genomic_DNA"/>
</dbReference>
<gene>
    <name evidence="2" type="ORF">F4562_002600</name>
</gene>
<name>A0A7W9MGM3_9ACTN</name>
<comment type="caution">
    <text evidence="2">The sequence shown here is derived from an EMBL/GenBank/DDBJ whole genome shotgun (WGS) entry which is preliminary data.</text>
</comment>
<keyword evidence="1" id="KW-0732">Signal</keyword>
<reference evidence="2 3" key="1">
    <citation type="submission" date="2020-08" db="EMBL/GenBank/DDBJ databases">
        <title>Sequencing the genomes of 1000 actinobacteria strains.</title>
        <authorList>
            <person name="Klenk H.-P."/>
        </authorList>
    </citation>
    <scope>NUCLEOTIDE SEQUENCE [LARGE SCALE GENOMIC DNA]</scope>
    <source>
        <strain evidence="2 3">DSM 46887</strain>
    </source>
</reference>
<feature type="signal peptide" evidence="1">
    <location>
        <begin position="1"/>
        <end position="21"/>
    </location>
</feature>
<sequence length="651" mass="69182">MRKSTRAAGAIMLATALFVTACTSTGAGTGSGSGTGRAEPTGQGKAGLVSYSGCDDMLAGLHAGMRRAVGPGGLSGPSTSRWRFADPAANKLADSTYGQITTNTHETGVDEPDLVKTDGNRLITVNHGVLRVVDTRSRKVTGTLRLLTENVRNGPVNLLVSGDRALVLFPGPAPIPFGTETKRARSDGPRYVLVDLSGKPEMIGMLAPDGSQVDARMVGSTVRVVVLSEPDVTFPEFGRDLPDDEITRRNTEFLAQIPIETWLPKYDLTTADGETSRHTVECGKISHPEKYSGTSMLTVHTIDLSKPFGDTSPIGVVADGDTVHGTASSLYVTSDLRWWGPQAFEPSFVQETPSATASAPQETEVHRFDITAAGEPRYVASGRVPGRVLNHYSLSEHDGHLRVATTSDVGDPGGSARNGSAAVHVLDAGTLGVAGQVGGLGKGERIYSVRFVGPVGYAMTFEPVDPLYTLDLSDPAKPRTAGELKIAGYSTYLHPAGDGRLIGVGQEASEKGRTLGTQISLFDIGDPADPRRLSQMFPKDSGAKTRRNHPHTFLYWARTGLAVLPLETSTGTGQTNGAALVLTIGESAISKVGMINHPRPRRGDDTIDWKSIPWDIHRSVVIGDSLWAVSEVGMKVNDLKTLADRAWIPFS</sequence>
<evidence type="ECO:0008006" key="4">
    <source>
        <dbReference type="Google" id="ProtNLM"/>
    </source>
</evidence>
<evidence type="ECO:0000313" key="3">
    <source>
        <dbReference type="Proteomes" id="UP000540685"/>
    </source>
</evidence>
<keyword evidence="3" id="KW-1185">Reference proteome</keyword>
<dbReference type="AlphaFoldDB" id="A0A7W9MGM3"/>
<accession>A0A7W9MGM3</accession>
<evidence type="ECO:0000256" key="1">
    <source>
        <dbReference type="SAM" id="SignalP"/>
    </source>
</evidence>
<organism evidence="2 3">
    <name type="scientific">Streptosporangium becharense</name>
    <dbReference type="NCBI Taxonomy" id="1816182"/>
    <lineage>
        <taxon>Bacteria</taxon>
        <taxon>Bacillati</taxon>
        <taxon>Actinomycetota</taxon>
        <taxon>Actinomycetes</taxon>
        <taxon>Streptosporangiales</taxon>
        <taxon>Streptosporangiaceae</taxon>
        <taxon>Streptosporangium</taxon>
    </lineage>
</organism>
<dbReference type="Pfam" id="PF09826">
    <property type="entry name" value="Beta_propel"/>
    <property type="match status" value="1"/>
</dbReference>